<evidence type="ECO:0000313" key="3">
    <source>
        <dbReference type="EMBL" id="TDT32724.1"/>
    </source>
</evidence>
<dbReference type="CDD" id="cd01832">
    <property type="entry name" value="SGNH_hydrolase_like_1"/>
    <property type="match status" value="1"/>
</dbReference>
<evidence type="ECO:0000313" key="4">
    <source>
        <dbReference type="Proteomes" id="UP000295371"/>
    </source>
</evidence>
<dbReference type="Gene3D" id="3.40.50.1110">
    <property type="entry name" value="SGNH hydrolase"/>
    <property type="match status" value="1"/>
</dbReference>
<dbReference type="SUPFAM" id="SSF52266">
    <property type="entry name" value="SGNH hydrolase"/>
    <property type="match status" value="1"/>
</dbReference>
<reference evidence="3 4" key="1">
    <citation type="submission" date="2019-03" db="EMBL/GenBank/DDBJ databases">
        <title>Genomic Encyclopedia of Archaeal and Bacterial Type Strains, Phase II (KMG-II): from individual species to whole genera.</title>
        <authorList>
            <person name="Goeker M."/>
        </authorList>
    </citation>
    <scope>NUCLEOTIDE SEQUENCE [LARGE SCALE GENOMIC DNA]</scope>
    <source>
        <strain evidence="3 4">DSM 24323</strain>
    </source>
</reference>
<protein>
    <submittedName>
        <fullName evidence="3">Lysophospholipase L1-like esterase</fullName>
    </submittedName>
</protein>
<feature type="region of interest" description="Disordered" evidence="1">
    <location>
        <begin position="234"/>
        <end position="262"/>
    </location>
</feature>
<dbReference type="AlphaFoldDB" id="A0A4R7J659"/>
<comment type="caution">
    <text evidence="3">The sequence shown here is derived from an EMBL/GenBank/DDBJ whole genome shotgun (WGS) entry which is preliminary data.</text>
</comment>
<organism evidence="3 4">
    <name type="scientific">Naumannella halotolerans</name>
    <dbReference type="NCBI Taxonomy" id="993414"/>
    <lineage>
        <taxon>Bacteria</taxon>
        <taxon>Bacillati</taxon>
        <taxon>Actinomycetota</taxon>
        <taxon>Actinomycetes</taxon>
        <taxon>Propionibacteriales</taxon>
        <taxon>Propionibacteriaceae</taxon>
        <taxon>Naumannella</taxon>
    </lineage>
</organism>
<gene>
    <name evidence="3" type="ORF">CLV29_0311</name>
</gene>
<proteinExistence type="predicted"/>
<dbReference type="PANTHER" id="PTHR43784">
    <property type="entry name" value="GDSL-LIKE LIPASE/ACYLHYDROLASE, PUTATIVE (AFU_ORTHOLOGUE AFUA_2G00820)-RELATED"/>
    <property type="match status" value="1"/>
</dbReference>
<dbReference type="EMBL" id="SOAW01000001">
    <property type="protein sequence ID" value="TDT32724.1"/>
    <property type="molecule type" value="Genomic_DNA"/>
</dbReference>
<dbReference type="InterPro" id="IPR053140">
    <property type="entry name" value="GDSL_Rv0518-like"/>
</dbReference>
<accession>A0A4R7J659</accession>
<dbReference type="RefSeq" id="WP_208292711.1">
    <property type="nucleotide sequence ID" value="NZ_SOAW01000001.1"/>
</dbReference>
<dbReference type="InterPro" id="IPR013830">
    <property type="entry name" value="SGNH_hydro"/>
</dbReference>
<dbReference type="Proteomes" id="UP000295371">
    <property type="component" value="Unassembled WGS sequence"/>
</dbReference>
<dbReference type="Pfam" id="PF13472">
    <property type="entry name" value="Lipase_GDSL_2"/>
    <property type="match status" value="1"/>
</dbReference>
<dbReference type="InterPro" id="IPR036514">
    <property type="entry name" value="SGNH_hydro_sf"/>
</dbReference>
<name>A0A4R7J659_9ACTN</name>
<feature type="domain" description="SGNH hydrolase-type esterase" evidence="2">
    <location>
        <begin position="15"/>
        <end position="188"/>
    </location>
</feature>
<sequence length="262" mass="28828">MDREQATDEVIRYAAIGDSFTEGIGDEGPEGPVGWADRVAARLADDHDLLYANFAVRGRRLDAVIDEQVPAALSLDPPPTMITFCAGGNDLLRPRFTPEQAAARVEEVVVRFRRAGVQVVLVSSADPSGGLPMGRLVRARGDHYARLIGDLAARQRVKFVDISHDLETARAQYWSADRLHLNSDGHRRVAALVLRGLGIDPDVEPSVAAPRRRGSTLSFTRRHFAPWVWRRVRGRSSGDGRQGKRVQWSRPGAVLGPRESSV</sequence>
<dbReference type="PANTHER" id="PTHR43784:SF2">
    <property type="entry name" value="GDSL-LIKE LIPASE_ACYLHYDROLASE, PUTATIVE (AFU_ORTHOLOGUE AFUA_2G00820)-RELATED"/>
    <property type="match status" value="1"/>
</dbReference>
<evidence type="ECO:0000256" key="1">
    <source>
        <dbReference type="SAM" id="MobiDB-lite"/>
    </source>
</evidence>
<evidence type="ECO:0000259" key="2">
    <source>
        <dbReference type="Pfam" id="PF13472"/>
    </source>
</evidence>
<keyword evidence="4" id="KW-1185">Reference proteome</keyword>